<evidence type="ECO:0000256" key="3">
    <source>
        <dbReference type="ARBA" id="ARBA00022692"/>
    </source>
</evidence>
<dbReference type="PANTHER" id="PTHR21346:SF10">
    <property type="entry name" value="TRANSMEMBRANE PROTEIN"/>
    <property type="match status" value="1"/>
</dbReference>
<keyword evidence="5" id="KW-0472">Membrane</keyword>
<evidence type="ECO:0000256" key="4">
    <source>
        <dbReference type="ARBA" id="ARBA00022989"/>
    </source>
</evidence>
<comment type="caution">
    <text evidence="7">The sequence shown here is derived from an EMBL/GenBank/DDBJ whole genome shotgun (WGS) entry which is preliminary data.</text>
</comment>
<dbReference type="EMBL" id="JBGBPQ010000023">
    <property type="protein sequence ID" value="KAL1500605.1"/>
    <property type="molecule type" value="Genomic_DNA"/>
</dbReference>
<dbReference type="GO" id="GO:0004553">
    <property type="term" value="F:hydrolase activity, hydrolyzing O-glycosyl compounds"/>
    <property type="evidence" value="ECO:0007669"/>
    <property type="project" value="InterPro"/>
</dbReference>
<dbReference type="Proteomes" id="UP001515480">
    <property type="component" value="Unassembled WGS sequence"/>
</dbReference>
<organism evidence="7 8">
    <name type="scientific">Prymnesium parvum</name>
    <name type="common">Toxic golden alga</name>
    <dbReference type="NCBI Taxonomy" id="97485"/>
    <lineage>
        <taxon>Eukaryota</taxon>
        <taxon>Haptista</taxon>
        <taxon>Haptophyta</taxon>
        <taxon>Prymnesiophyceae</taxon>
        <taxon>Prymnesiales</taxon>
        <taxon>Prymnesiaceae</taxon>
        <taxon>Prymnesium</taxon>
    </lineage>
</organism>
<dbReference type="GO" id="GO:0016020">
    <property type="term" value="C:membrane"/>
    <property type="evidence" value="ECO:0007669"/>
    <property type="project" value="UniProtKB-SubCell"/>
</dbReference>
<evidence type="ECO:0000256" key="1">
    <source>
        <dbReference type="ARBA" id="ARBA00004370"/>
    </source>
</evidence>
<dbReference type="InterPro" id="IPR002105">
    <property type="entry name" value="Dockerin_1_rpt"/>
</dbReference>
<sequence>MRALLLLSLAAAAHAAAPPLPFRPRRPAAFLDPSQQRQLGGAFSVGGLLGFCAAQALKEAGDAASVAVGAAFLVIAALQRGGYVTIHYAKLERDVRGLFDLNKDGKVDSEDYELVSSRLMRMLTHNSAGTMTGLAAGFALGLKTR</sequence>
<keyword evidence="6" id="KW-0732">Signal</keyword>
<dbReference type="GO" id="GO:0000272">
    <property type="term" value="P:polysaccharide catabolic process"/>
    <property type="evidence" value="ECO:0007669"/>
    <property type="project" value="InterPro"/>
</dbReference>
<name>A0AB34IL36_PRYPA</name>
<comment type="similarity">
    <text evidence="2">Belongs to the FUN14 family.</text>
</comment>
<dbReference type="Pfam" id="PF04930">
    <property type="entry name" value="FUN14"/>
    <property type="match status" value="1"/>
</dbReference>
<evidence type="ECO:0008006" key="9">
    <source>
        <dbReference type="Google" id="ProtNLM"/>
    </source>
</evidence>
<dbReference type="AlphaFoldDB" id="A0AB34IL36"/>
<keyword evidence="3" id="KW-0812">Transmembrane</keyword>
<dbReference type="InterPro" id="IPR007014">
    <property type="entry name" value="FUN14"/>
</dbReference>
<evidence type="ECO:0000256" key="2">
    <source>
        <dbReference type="ARBA" id="ARBA00009160"/>
    </source>
</evidence>
<keyword evidence="8" id="KW-1185">Reference proteome</keyword>
<gene>
    <name evidence="7" type="ORF">AB1Y20_013257</name>
</gene>
<proteinExistence type="inferred from homology"/>
<dbReference type="PROSITE" id="PS00448">
    <property type="entry name" value="CLOS_CELLULOSOME_RPT"/>
    <property type="match status" value="1"/>
</dbReference>
<dbReference type="InterPro" id="IPR018247">
    <property type="entry name" value="EF_Hand_1_Ca_BS"/>
</dbReference>
<feature type="signal peptide" evidence="6">
    <location>
        <begin position="1"/>
        <end position="15"/>
    </location>
</feature>
<comment type="subcellular location">
    <subcellularLocation>
        <location evidence="1">Membrane</location>
    </subcellularLocation>
</comment>
<evidence type="ECO:0000313" key="8">
    <source>
        <dbReference type="Proteomes" id="UP001515480"/>
    </source>
</evidence>
<protein>
    <recommendedName>
        <fullName evidence="9">EF-hand domain-containing protein</fullName>
    </recommendedName>
</protein>
<evidence type="ECO:0000313" key="7">
    <source>
        <dbReference type="EMBL" id="KAL1500605.1"/>
    </source>
</evidence>
<accession>A0AB34IL36</accession>
<dbReference type="PANTHER" id="PTHR21346">
    <property type="entry name" value="FUN14 DOMAIN CONTAINING"/>
    <property type="match status" value="1"/>
</dbReference>
<keyword evidence="4" id="KW-1133">Transmembrane helix</keyword>
<dbReference type="PROSITE" id="PS00018">
    <property type="entry name" value="EF_HAND_1"/>
    <property type="match status" value="1"/>
</dbReference>
<evidence type="ECO:0000256" key="6">
    <source>
        <dbReference type="SAM" id="SignalP"/>
    </source>
</evidence>
<evidence type="ECO:0000256" key="5">
    <source>
        <dbReference type="ARBA" id="ARBA00023136"/>
    </source>
</evidence>
<feature type="chain" id="PRO_5044321478" description="EF-hand domain-containing protein" evidence="6">
    <location>
        <begin position="16"/>
        <end position="145"/>
    </location>
</feature>
<reference evidence="7 8" key="1">
    <citation type="journal article" date="2024" name="Science">
        <title>Giant polyketide synthase enzymes in the biosynthesis of giant marine polyether toxins.</title>
        <authorList>
            <person name="Fallon T.R."/>
            <person name="Shende V.V."/>
            <person name="Wierzbicki I.H."/>
            <person name="Pendleton A.L."/>
            <person name="Watervoot N.F."/>
            <person name="Auber R.P."/>
            <person name="Gonzalez D.J."/>
            <person name="Wisecaver J.H."/>
            <person name="Moore B.S."/>
        </authorList>
    </citation>
    <scope>NUCLEOTIDE SEQUENCE [LARGE SCALE GENOMIC DNA]</scope>
    <source>
        <strain evidence="7 8">12B1</strain>
    </source>
</reference>